<dbReference type="PROSITE" id="PS00622">
    <property type="entry name" value="HTH_LUXR_1"/>
    <property type="match status" value="1"/>
</dbReference>
<evidence type="ECO:0000256" key="2">
    <source>
        <dbReference type="ARBA" id="ARBA00023125"/>
    </source>
</evidence>
<protein>
    <submittedName>
        <fullName evidence="5">Helix-turn-helix transcriptional regulator</fullName>
    </submittedName>
</protein>
<evidence type="ECO:0000313" key="6">
    <source>
        <dbReference type="Proteomes" id="UP000468928"/>
    </source>
</evidence>
<dbReference type="PANTHER" id="PTHR44688">
    <property type="entry name" value="DNA-BINDING TRANSCRIPTIONAL ACTIVATOR DEVR_DOSR"/>
    <property type="match status" value="1"/>
</dbReference>
<proteinExistence type="predicted"/>
<evidence type="ECO:0000256" key="1">
    <source>
        <dbReference type="ARBA" id="ARBA00023015"/>
    </source>
</evidence>
<dbReference type="EMBL" id="JAAGUZ010000098">
    <property type="protein sequence ID" value="NEW47711.1"/>
    <property type="molecule type" value="Genomic_DNA"/>
</dbReference>
<evidence type="ECO:0000259" key="4">
    <source>
        <dbReference type="PROSITE" id="PS50043"/>
    </source>
</evidence>
<keyword evidence="2" id="KW-0238">DNA-binding</keyword>
<feature type="domain" description="HTH luxR-type" evidence="4">
    <location>
        <begin position="289"/>
        <end position="354"/>
    </location>
</feature>
<dbReference type="AlphaFoldDB" id="A0A6P1DDM1"/>
<gene>
    <name evidence="5" type="ORF">GV789_25210</name>
</gene>
<evidence type="ECO:0000256" key="3">
    <source>
        <dbReference type="ARBA" id="ARBA00023163"/>
    </source>
</evidence>
<dbReference type="RefSeq" id="WP_163822957.1">
    <property type="nucleotide sequence ID" value="NZ_JAAGUY010000003.1"/>
</dbReference>
<dbReference type="CDD" id="cd06170">
    <property type="entry name" value="LuxR_C_like"/>
    <property type="match status" value="1"/>
</dbReference>
<dbReference type="PROSITE" id="PS50043">
    <property type="entry name" value="HTH_LUXR_2"/>
    <property type="match status" value="1"/>
</dbReference>
<dbReference type="SUPFAM" id="SSF55781">
    <property type="entry name" value="GAF domain-like"/>
    <property type="match status" value="1"/>
</dbReference>
<dbReference type="InterPro" id="IPR036388">
    <property type="entry name" value="WH-like_DNA-bd_sf"/>
</dbReference>
<keyword evidence="1" id="KW-0805">Transcription regulation</keyword>
<dbReference type="Gene3D" id="1.10.10.10">
    <property type="entry name" value="Winged helix-like DNA-binding domain superfamily/Winged helix DNA-binding domain"/>
    <property type="match status" value="1"/>
</dbReference>
<dbReference type="InterPro" id="IPR016032">
    <property type="entry name" value="Sig_transdc_resp-reg_C-effctor"/>
</dbReference>
<dbReference type="SUPFAM" id="SSF46894">
    <property type="entry name" value="C-terminal effector domain of the bipartite response regulators"/>
    <property type="match status" value="1"/>
</dbReference>
<dbReference type="InterPro" id="IPR000792">
    <property type="entry name" value="Tscrpt_reg_LuxR_C"/>
</dbReference>
<sequence length="372" mass="40060">MTAPTRHMADALRAGIENAADAHDLFAVTSQRLRRLIPFDAAVWVATDPVNGLTTAPVRVENLHEGGCGIYWESEIFAEHVNLFRDLALAPVPVAGLRATTGDRPTLSPLYRNFMRPRGFIDELRAVLRVDGQSWGQLSLFRERGRAPFDGGDLALVHSLSTPMARRLRACAQPAGLPTTDLADSPGLLVFGADGGLLSINEQARDLLAEMPPGPITSTPSGIDLPLPVWILSTSARARLTGDSTKIRVRARTGRWLVCHASCLRDVDGRSSTTALVLAPAAPSEVASLVAAAYELTARELEVTELVTRGLSTTDIAATLFLSPHTVRDHVKSIFDKTGVTSRGELVAKLFTDHCEPLVALETVRVLDLEAS</sequence>
<dbReference type="PANTHER" id="PTHR44688:SF16">
    <property type="entry name" value="DNA-BINDING TRANSCRIPTIONAL ACTIVATOR DEVR_DOSR"/>
    <property type="match status" value="1"/>
</dbReference>
<keyword evidence="3" id="KW-0804">Transcription</keyword>
<dbReference type="GO" id="GO:0006355">
    <property type="term" value="P:regulation of DNA-templated transcription"/>
    <property type="evidence" value="ECO:0007669"/>
    <property type="project" value="InterPro"/>
</dbReference>
<accession>A0A6P1DDM1</accession>
<evidence type="ECO:0000313" key="5">
    <source>
        <dbReference type="EMBL" id="NEW47711.1"/>
    </source>
</evidence>
<dbReference type="GO" id="GO:0003677">
    <property type="term" value="F:DNA binding"/>
    <property type="evidence" value="ECO:0007669"/>
    <property type="project" value="UniProtKB-KW"/>
</dbReference>
<organism evidence="5 6">
    <name type="scientific">Nocardia cyriacigeorgica</name>
    <dbReference type="NCBI Taxonomy" id="135487"/>
    <lineage>
        <taxon>Bacteria</taxon>
        <taxon>Bacillati</taxon>
        <taxon>Actinomycetota</taxon>
        <taxon>Actinomycetes</taxon>
        <taxon>Mycobacteriales</taxon>
        <taxon>Nocardiaceae</taxon>
        <taxon>Nocardia</taxon>
    </lineage>
</organism>
<dbReference type="Proteomes" id="UP000468928">
    <property type="component" value="Unassembled WGS sequence"/>
</dbReference>
<dbReference type="Pfam" id="PF00196">
    <property type="entry name" value="GerE"/>
    <property type="match status" value="1"/>
</dbReference>
<name>A0A6P1DDM1_9NOCA</name>
<comment type="caution">
    <text evidence="5">The sequence shown here is derived from an EMBL/GenBank/DDBJ whole genome shotgun (WGS) entry which is preliminary data.</text>
</comment>
<dbReference type="SMART" id="SM00421">
    <property type="entry name" value="HTH_LUXR"/>
    <property type="match status" value="1"/>
</dbReference>
<dbReference type="PRINTS" id="PR00038">
    <property type="entry name" value="HTHLUXR"/>
</dbReference>
<reference evidence="5 6" key="1">
    <citation type="submission" date="2020-01" db="EMBL/GenBank/DDBJ databases">
        <title>Genetics and antimicrobial susceptibilities of Nocardia species isolated from the soil; a comparison with species isolated from humans.</title>
        <authorList>
            <person name="Carrasco G."/>
            <person name="Monzon S."/>
            <person name="Sansegundo M."/>
            <person name="Garcia E."/>
            <person name="Garrido N."/>
            <person name="Medina M.J."/>
            <person name="Villalon P."/>
            <person name="Ramirez-Arocha A.C."/>
            <person name="Jimenez P."/>
            <person name="Cuesta I."/>
            <person name="Valdezate S."/>
        </authorList>
    </citation>
    <scope>NUCLEOTIDE SEQUENCE [LARGE SCALE GENOMIC DNA]</scope>
    <source>
        <strain evidence="5 6">CNM20110639</strain>
    </source>
</reference>